<dbReference type="Proteomes" id="UP000195062">
    <property type="component" value="Unassembled WGS sequence"/>
</dbReference>
<evidence type="ECO:0000313" key="2">
    <source>
        <dbReference type="EMBL" id="OUE00558.1"/>
    </source>
</evidence>
<evidence type="ECO:0000313" key="3">
    <source>
        <dbReference type="Proteomes" id="UP000195062"/>
    </source>
</evidence>
<sequence>MKSVTSTAPSGVSHLVQSTKVLPRYVRMETVASGEAGASFHAPCSSVPRSAPNMDAESKRGRHSQSMDPSRATSAPVWQSPMSA</sequence>
<accession>A0A251XE89</accession>
<gene>
    <name evidence="2" type="ORF">CMMCAS07_17475</name>
</gene>
<dbReference type="EMBL" id="MDHH01000007">
    <property type="protein sequence ID" value="OUE00558.1"/>
    <property type="molecule type" value="Genomic_DNA"/>
</dbReference>
<proteinExistence type="predicted"/>
<keyword evidence="3" id="KW-1185">Reference proteome</keyword>
<reference evidence="2 3" key="1">
    <citation type="submission" date="2016-08" db="EMBL/GenBank/DDBJ databases">
        <title>Genome sequence of Clavibacter michiganensis subsp. michiganensis strain CASJ007.</title>
        <authorList>
            <person name="Thapa S.P."/>
            <person name="Coaker G."/>
        </authorList>
    </citation>
    <scope>NUCLEOTIDE SEQUENCE [LARGE SCALE GENOMIC DNA]</scope>
    <source>
        <strain evidence="2">CASJ007</strain>
    </source>
</reference>
<dbReference type="AlphaFoldDB" id="A0A251XE89"/>
<evidence type="ECO:0000256" key="1">
    <source>
        <dbReference type="SAM" id="MobiDB-lite"/>
    </source>
</evidence>
<comment type="caution">
    <text evidence="2">The sequence shown here is derived from an EMBL/GenBank/DDBJ whole genome shotgun (WGS) entry which is preliminary data.</text>
</comment>
<feature type="region of interest" description="Disordered" evidence="1">
    <location>
        <begin position="34"/>
        <end position="84"/>
    </location>
</feature>
<organism evidence="2 3">
    <name type="scientific">Clavibacter michiganensis subsp. michiganensis</name>
    <dbReference type="NCBI Taxonomy" id="33013"/>
    <lineage>
        <taxon>Bacteria</taxon>
        <taxon>Bacillati</taxon>
        <taxon>Actinomycetota</taxon>
        <taxon>Actinomycetes</taxon>
        <taxon>Micrococcales</taxon>
        <taxon>Microbacteriaceae</taxon>
        <taxon>Clavibacter</taxon>
    </lineage>
</organism>
<protein>
    <submittedName>
        <fullName evidence="2">Uncharacterized protein</fullName>
    </submittedName>
</protein>
<feature type="compositionally biased region" description="Polar residues" evidence="1">
    <location>
        <begin position="64"/>
        <end position="84"/>
    </location>
</feature>
<name>A0A251XE89_CLAMM</name>